<evidence type="ECO:0000256" key="2">
    <source>
        <dbReference type="ARBA" id="ARBA00002764"/>
    </source>
</evidence>
<dbReference type="NCBIfam" id="TIGR02095">
    <property type="entry name" value="glgA"/>
    <property type="match status" value="1"/>
</dbReference>
<dbReference type="CDD" id="cd03791">
    <property type="entry name" value="GT5_Glycogen_synthase_DULL1-like"/>
    <property type="match status" value="1"/>
</dbReference>
<dbReference type="InterPro" id="IPR011835">
    <property type="entry name" value="GS/SS"/>
</dbReference>
<comment type="pathway">
    <text evidence="7">Glycan biosynthesis; glycogen biosynthesis.</text>
</comment>
<feature type="binding site" evidence="7">
    <location>
        <position position="23"/>
    </location>
    <ligand>
        <name>ADP-alpha-D-glucose</name>
        <dbReference type="ChEBI" id="CHEBI:57498"/>
    </ligand>
</feature>
<evidence type="ECO:0000259" key="8">
    <source>
        <dbReference type="Pfam" id="PF00534"/>
    </source>
</evidence>
<dbReference type="Pfam" id="PF00534">
    <property type="entry name" value="Glycos_transf_1"/>
    <property type="match status" value="1"/>
</dbReference>
<comment type="similarity">
    <text evidence="3 7">Belongs to the glycosyltransferase 1 family. Bacterial/plant glycogen synthase subfamily.</text>
</comment>
<evidence type="ECO:0000256" key="3">
    <source>
        <dbReference type="ARBA" id="ARBA00010281"/>
    </source>
</evidence>
<comment type="catalytic activity">
    <reaction evidence="1 7">
        <text>[(1-&gt;4)-alpha-D-glucosyl](n) + ADP-alpha-D-glucose = [(1-&gt;4)-alpha-D-glucosyl](n+1) + ADP + H(+)</text>
        <dbReference type="Rhea" id="RHEA:18189"/>
        <dbReference type="Rhea" id="RHEA-COMP:9584"/>
        <dbReference type="Rhea" id="RHEA-COMP:9587"/>
        <dbReference type="ChEBI" id="CHEBI:15378"/>
        <dbReference type="ChEBI" id="CHEBI:15444"/>
        <dbReference type="ChEBI" id="CHEBI:57498"/>
        <dbReference type="ChEBI" id="CHEBI:456216"/>
        <dbReference type="EC" id="2.4.1.21"/>
    </reaction>
</comment>
<dbReference type="PANTHER" id="PTHR45825:SF11">
    <property type="entry name" value="ALPHA AMYLASE DOMAIN-CONTAINING PROTEIN"/>
    <property type="match status" value="1"/>
</dbReference>
<dbReference type="HAMAP" id="MF_00484">
    <property type="entry name" value="Glycogen_synth"/>
    <property type="match status" value="1"/>
</dbReference>
<evidence type="ECO:0000256" key="6">
    <source>
        <dbReference type="ARBA" id="ARBA00023056"/>
    </source>
</evidence>
<dbReference type="Proteomes" id="UP000230557">
    <property type="component" value="Unassembled WGS sequence"/>
</dbReference>
<dbReference type="GO" id="GO:0009011">
    <property type="term" value="F:alpha-1,4-glucan glucosyltransferase (ADP-glucose donor) activity"/>
    <property type="evidence" value="ECO:0007669"/>
    <property type="project" value="UniProtKB-UniRule"/>
</dbReference>
<name>A0A2H0VC59_9BACT</name>
<comment type="caution">
    <text evidence="10">The sequence shown here is derived from an EMBL/GenBank/DDBJ whole genome shotgun (WGS) entry which is preliminary data.</text>
</comment>
<keyword evidence="6 7" id="KW-0320">Glycogen biosynthesis</keyword>
<evidence type="ECO:0000256" key="5">
    <source>
        <dbReference type="ARBA" id="ARBA00022679"/>
    </source>
</evidence>
<dbReference type="UniPathway" id="UPA00164"/>
<evidence type="ECO:0000256" key="7">
    <source>
        <dbReference type="HAMAP-Rule" id="MF_00484"/>
    </source>
</evidence>
<keyword evidence="4 7" id="KW-0328">Glycosyltransferase</keyword>
<evidence type="ECO:0000256" key="1">
    <source>
        <dbReference type="ARBA" id="ARBA00001478"/>
    </source>
</evidence>
<dbReference type="EMBL" id="PFAJ01000070">
    <property type="protein sequence ID" value="PIR96674.1"/>
    <property type="molecule type" value="Genomic_DNA"/>
</dbReference>
<dbReference type="EC" id="2.4.1.21" evidence="7"/>
<evidence type="ECO:0000313" key="11">
    <source>
        <dbReference type="Proteomes" id="UP000230557"/>
    </source>
</evidence>
<dbReference type="SUPFAM" id="SSF53756">
    <property type="entry name" value="UDP-Glycosyltransferase/glycogen phosphorylase"/>
    <property type="match status" value="1"/>
</dbReference>
<dbReference type="GO" id="GO:0004373">
    <property type="term" value="F:alpha-1,4-glucan glucosyltransferase (UDP-glucose donor) activity"/>
    <property type="evidence" value="ECO:0007669"/>
    <property type="project" value="InterPro"/>
</dbReference>
<dbReference type="PANTHER" id="PTHR45825">
    <property type="entry name" value="GRANULE-BOUND STARCH SYNTHASE 1, CHLOROPLASTIC/AMYLOPLASTIC"/>
    <property type="match status" value="1"/>
</dbReference>
<evidence type="ECO:0000313" key="10">
    <source>
        <dbReference type="EMBL" id="PIR96674.1"/>
    </source>
</evidence>
<comment type="function">
    <text evidence="2 7">Synthesizes alpha-1,4-glucan chains using ADP-glucose.</text>
</comment>
<feature type="domain" description="Starch synthase catalytic" evidence="9">
    <location>
        <begin position="10"/>
        <end position="247"/>
    </location>
</feature>
<keyword evidence="5 7" id="KW-0808">Transferase</keyword>
<dbReference type="AlphaFoldDB" id="A0A2H0VC59"/>
<dbReference type="Pfam" id="PF08323">
    <property type="entry name" value="Glyco_transf_5"/>
    <property type="match status" value="1"/>
</dbReference>
<dbReference type="InterPro" id="IPR013534">
    <property type="entry name" value="Starch_synth_cat_dom"/>
</dbReference>
<reference evidence="11" key="1">
    <citation type="submission" date="2017-09" db="EMBL/GenBank/DDBJ databases">
        <title>Depth-based differentiation of microbial function through sediment-hosted aquifers and enrichment of novel symbionts in the deep terrestrial subsurface.</title>
        <authorList>
            <person name="Probst A.J."/>
            <person name="Ladd B."/>
            <person name="Jarett J.K."/>
            <person name="Geller-Mcgrath D.E."/>
            <person name="Sieber C.M.K."/>
            <person name="Emerson J.B."/>
            <person name="Anantharaman K."/>
            <person name="Thomas B.C."/>
            <person name="Malmstrom R."/>
            <person name="Stieglmeier M."/>
            <person name="Klingl A."/>
            <person name="Woyke T."/>
            <person name="Ryan C.M."/>
            <person name="Banfield J.F."/>
        </authorList>
    </citation>
    <scope>NUCLEOTIDE SEQUENCE [LARGE SCALE GENOMIC DNA]</scope>
</reference>
<accession>A0A2H0VC59</accession>
<gene>
    <name evidence="7" type="primary">glgA</name>
    <name evidence="10" type="ORF">COT91_05425</name>
</gene>
<evidence type="ECO:0000256" key="4">
    <source>
        <dbReference type="ARBA" id="ARBA00022676"/>
    </source>
</evidence>
<evidence type="ECO:0000259" key="9">
    <source>
        <dbReference type="Pfam" id="PF08323"/>
    </source>
</evidence>
<feature type="domain" description="Glycosyl transferase family 1" evidence="8">
    <location>
        <begin position="300"/>
        <end position="461"/>
    </location>
</feature>
<dbReference type="GO" id="GO:0005978">
    <property type="term" value="P:glycogen biosynthetic process"/>
    <property type="evidence" value="ECO:0007669"/>
    <property type="project" value="UniProtKB-UniRule"/>
</dbReference>
<proteinExistence type="inferred from homology"/>
<sequence>MRFSFSKKLKIIHAVAEVSPYSKVGGLGDVGYALPKAIARLGHESIIVTPYYGLVRKKGIKKEKLGYAESIKVGDKEFPISFYKHISIDGLPIYFVVNEELYGAHQAVYRAIDDESLRWIVFNLAVIELIKYIKFEADIIHAHEWHAGLIANYIKTIYKHEPIFQKSVTLFTIHNLYHQGTFFWQHVKKETYDKGTGAPPVDKKFRRYINYTKRAVLYSDIINTVSERYAKEITTPKFGAGLDQYLKRRKNRLFGIINGIDYEIVNPAYDKNVYVNYDVNSLEKKLKNKKHLQKEVGLSVQEKTPLLGVVNRLTEQKGFKLIIEALPTLLKMDLQIVIVGSGQKSFLKFFREVARKNSSKIGVYSPFTEKMASRVYAGSDIYLMPSRFEPCGLSQLISLRYGSIPIVHHVGGLQDTVTNYDPLENTGNGFVFTRYNKDELLVAIARATESYKYKEKWNKTVYRAMKQSFSWELPAKKYIELYLRALKIKNHQKNGS</sequence>
<organism evidence="10 11">
    <name type="scientific">Candidatus Doudnabacteria bacterium CG10_big_fil_rev_8_21_14_0_10_41_10</name>
    <dbReference type="NCBI Taxonomy" id="1974551"/>
    <lineage>
        <taxon>Bacteria</taxon>
        <taxon>Candidatus Doudnaibacteriota</taxon>
    </lineage>
</organism>
<protein>
    <recommendedName>
        <fullName evidence="7">Glycogen synthase</fullName>
        <ecNumber evidence="7">2.4.1.21</ecNumber>
    </recommendedName>
    <alternativeName>
        <fullName evidence="7">Starch [bacterial glycogen] synthase</fullName>
    </alternativeName>
</protein>
<dbReference type="InterPro" id="IPR001296">
    <property type="entry name" value="Glyco_trans_1"/>
</dbReference>
<dbReference type="Gene3D" id="3.40.50.2000">
    <property type="entry name" value="Glycogen Phosphorylase B"/>
    <property type="match status" value="2"/>
</dbReference>